<feature type="compositionally biased region" description="Low complexity" evidence="6">
    <location>
        <begin position="624"/>
        <end position="658"/>
    </location>
</feature>
<evidence type="ECO:0000313" key="8">
    <source>
        <dbReference type="Proteomes" id="UP000678499"/>
    </source>
</evidence>
<keyword evidence="8" id="KW-1185">Reference proteome</keyword>
<keyword evidence="5" id="KW-0206">Cytoskeleton</keyword>
<evidence type="ECO:0000256" key="1">
    <source>
        <dbReference type="ARBA" id="ARBA00004245"/>
    </source>
</evidence>
<dbReference type="Proteomes" id="UP000678499">
    <property type="component" value="Unassembled WGS sequence"/>
</dbReference>
<keyword evidence="3" id="KW-0963">Cytoplasm</keyword>
<gene>
    <name evidence="7" type="ORF">NMOB1V02_LOCUS9111</name>
</gene>
<sequence>MFFLSYIPVVSVVSASPDDIMTQSMSAILPGSPLSAPSSKARRRTDLMPTTPQSQLLPRGACTMETSFHGSTASSSSPGCHGKQQQQQQQRTPPNRAVSLSRLDQLAQPRRRLLQQKQMTPGADGRTDNNNSASRVSPGKSSMSRSMCHLGPKKLLVARGSSSGASPGAAAAALTAAATAVAGTLQSSPAAARSSLARSMTHLAASAPPAVRMTRAEKLRLKAKQPEGGSTSTNTREPPARSGATTPSTPSRPLSALSNASQVSNAGSSNVGGVRRRHPPGTVSRLKPRPVSIAGTSVELENRRHGGSASSTTPKRGADVGAPQKAASADKRMSRRSSGPTTPRKEASSASVVAENMVKAGDTGTIKRAPNKSKPASKEPSKEKPASPTPETASAPSTGSPESSLEPSTPVAEKKPFQDEASKTQKEDGDSLGNKPKITTEEEAKAAIAERRRLAREQAEREAEEQKRKEEEARLAEEERLRREEEEQRRFEAEQERLMEEARKAEEDRLKRAIEEAERQAEEEKKRKEEEARLKAEKEELEKRAREEAERLRQEREEKLRQEMEEREARRKKVEAIMLRTRGARGTKEGDQSGPSSVASGSSSSVASSTQASLDSVVAANATPSTNSISSVSSVTGATTPTGGATTTTATTTPNATPVPYPASSVPLDSPTSAFAPGQILMMTDSMTASMYEEAERNLKEEEAAEAANKKVWNRDVTTVNGNGVLFNDGDGKRPMVHSGETNGHANGHVDDGFLVDFSSLQTGVQDPLISSLDAVNKQTNPFAAALDHSSSNMASNAIGGRQVGDARFFGNLFVMRIRVRVGSG</sequence>
<dbReference type="Pfam" id="PF05672">
    <property type="entry name" value="MAP7"/>
    <property type="match status" value="1"/>
</dbReference>
<dbReference type="AlphaFoldDB" id="A0A7R9GGE1"/>
<accession>A0A7R9GGE1</accession>
<evidence type="ECO:0000313" key="7">
    <source>
        <dbReference type="EMBL" id="CAD7281466.1"/>
    </source>
</evidence>
<dbReference type="GO" id="GO:0015630">
    <property type="term" value="C:microtubule cytoskeleton"/>
    <property type="evidence" value="ECO:0007669"/>
    <property type="project" value="InterPro"/>
</dbReference>
<feature type="region of interest" description="Disordered" evidence="6">
    <location>
        <begin position="28"/>
        <end position="99"/>
    </location>
</feature>
<evidence type="ECO:0000256" key="2">
    <source>
        <dbReference type="ARBA" id="ARBA00007525"/>
    </source>
</evidence>
<feature type="compositionally biased region" description="Low complexity" evidence="6">
    <location>
        <begin position="593"/>
        <end position="606"/>
    </location>
</feature>
<name>A0A7R9GGE1_9CRUS</name>
<feature type="compositionally biased region" description="Basic and acidic residues" evidence="6">
    <location>
        <begin position="412"/>
        <end position="429"/>
    </location>
</feature>
<reference evidence="7" key="1">
    <citation type="submission" date="2020-11" db="EMBL/GenBank/DDBJ databases">
        <authorList>
            <person name="Tran Van P."/>
        </authorList>
    </citation>
    <scope>NUCLEOTIDE SEQUENCE</scope>
</reference>
<feature type="compositionally biased region" description="Low complexity" evidence="6">
    <location>
        <begin position="67"/>
        <end position="77"/>
    </location>
</feature>
<dbReference type="PANTHER" id="PTHR15073">
    <property type="entry name" value="MICROTUBULE-ASSOCIATED PROTEIN"/>
    <property type="match status" value="1"/>
</dbReference>
<dbReference type="EMBL" id="OA884925">
    <property type="protein sequence ID" value="CAD7281466.1"/>
    <property type="molecule type" value="Genomic_DNA"/>
</dbReference>
<organism evidence="7">
    <name type="scientific">Notodromas monacha</name>
    <dbReference type="NCBI Taxonomy" id="399045"/>
    <lineage>
        <taxon>Eukaryota</taxon>
        <taxon>Metazoa</taxon>
        <taxon>Ecdysozoa</taxon>
        <taxon>Arthropoda</taxon>
        <taxon>Crustacea</taxon>
        <taxon>Oligostraca</taxon>
        <taxon>Ostracoda</taxon>
        <taxon>Podocopa</taxon>
        <taxon>Podocopida</taxon>
        <taxon>Cypridocopina</taxon>
        <taxon>Cypridoidea</taxon>
        <taxon>Cyprididae</taxon>
        <taxon>Notodromas</taxon>
    </lineage>
</organism>
<dbReference type="PANTHER" id="PTHR15073:SF1">
    <property type="entry name" value="RETICULOCYTE-BINDING PROTEIN HOMOLOG 2A"/>
    <property type="match status" value="1"/>
</dbReference>
<evidence type="ECO:0000256" key="6">
    <source>
        <dbReference type="SAM" id="MobiDB-lite"/>
    </source>
</evidence>
<dbReference type="InterPro" id="IPR051483">
    <property type="entry name" value="MAP7_domain-containing"/>
</dbReference>
<feature type="region of interest" description="Disordered" evidence="6">
    <location>
        <begin position="624"/>
        <end position="665"/>
    </location>
</feature>
<evidence type="ECO:0000256" key="5">
    <source>
        <dbReference type="ARBA" id="ARBA00023212"/>
    </source>
</evidence>
<dbReference type="CDD" id="cd22249">
    <property type="entry name" value="UDM1_RNF168_RNF169-like"/>
    <property type="match status" value="1"/>
</dbReference>
<comment type="subcellular location">
    <subcellularLocation>
        <location evidence="1">Cytoplasm</location>
        <location evidence="1">Cytoskeleton</location>
    </subcellularLocation>
</comment>
<dbReference type="InterPro" id="IPR008604">
    <property type="entry name" value="MAP7_fam"/>
</dbReference>
<feature type="compositionally biased region" description="Basic and acidic residues" evidence="6">
    <location>
        <begin position="438"/>
        <end position="569"/>
    </location>
</feature>
<evidence type="ECO:0000256" key="3">
    <source>
        <dbReference type="ARBA" id="ARBA00022490"/>
    </source>
</evidence>
<evidence type="ECO:0000256" key="4">
    <source>
        <dbReference type="ARBA" id="ARBA00023054"/>
    </source>
</evidence>
<feature type="region of interest" description="Disordered" evidence="6">
    <location>
        <begin position="115"/>
        <end position="147"/>
    </location>
</feature>
<feature type="compositionally biased region" description="Low complexity" evidence="6">
    <location>
        <begin position="389"/>
        <end position="401"/>
    </location>
</feature>
<evidence type="ECO:0008006" key="9">
    <source>
        <dbReference type="Google" id="ProtNLM"/>
    </source>
</evidence>
<dbReference type="GO" id="GO:0000226">
    <property type="term" value="P:microtubule cytoskeleton organization"/>
    <property type="evidence" value="ECO:0007669"/>
    <property type="project" value="InterPro"/>
</dbReference>
<feature type="compositionally biased region" description="Polar residues" evidence="6">
    <location>
        <begin position="128"/>
        <end position="145"/>
    </location>
</feature>
<dbReference type="EMBL" id="CAJPEX010002888">
    <property type="protein sequence ID" value="CAG0921618.1"/>
    <property type="molecule type" value="Genomic_DNA"/>
</dbReference>
<feature type="region of interest" description="Disordered" evidence="6">
    <location>
        <begin position="221"/>
        <end position="606"/>
    </location>
</feature>
<comment type="similarity">
    <text evidence="2">Belongs to the MAP7 family.</text>
</comment>
<feature type="compositionally biased region" description="Basic and acidic residues" evidence="6">
    <location>
        <begin position="376"/>
        <end position="385"/>
    </location>
</feature>
<protein>
    <recommendedName>
        <fullName evidence="9">Ensconsin</fullName>
    </recommendedName>
</protein>
<feature type="compositionally biased region" description="Polar residues" evidence="6">
    <location>
        <begin position="243"/>
        <end position="271"/>
    </location>
</feature>
<keyword evidence="4" id="KW-0175">Coiled coil</keyword>
<proteinExistence type="inferred from homology"/>